<dbReference type="PANTHER" id="PTHR30203">
    <property type="entry name" value="OUTER MEMBRANE CATION EFFLUX PROTEIN"/>
    <property type="match status" value="1"/>
</dbReference>
<comment type="caution">
    <text evidence="3">The sequence shown here is derived from an EMBL/GenBank/DDBJ whole genome shotgun (WGS) entry which is preliminary data.</text>
</comment>
<keyword evidence="4" id="KW-1185">Reference proteome</keyword>
<organism evidence="3 4">
    <name type="scientific">Mesorhizobium escarrei</name>
    <dbReference type="NCBI Taxonomy" id="666018"/>
    <lineage>
        <taxon>Bacteria</taxon>
        <taxon>Pseudomonadati</taxon>
        <taxon>Pseudomonadota</taxon>
        <taxon>Alphaproteobacteria</taxon>
        <taxon>Hyphomicrobiales</taxon>
        <taxon>Phyllobacteriaceae</taxon>
        <taxon>Mesorhizobium</taxon>
    </lineage>
</organism>
<protein>
    <submittedName>
        <fullName evidence="3">RND transporter</fullName>
    </submittedName>
</protein>
<name>A0ABM9DJS1_9HYPH</name>
<dbReference type="Gene3D" id="2.20.200.10">
    <property type="entry name" value="Outer membrane efflux proteins (OEP)"/>
    <property type="match status" value="1"/>
</dbReference>
<dbReference type="SUPFAM" id="SSF56954">
    <property type="entry name" value="Outer membrane efflux proteins (OEP)"/>
    <property type="match status" value="1"/>
</dbReference>
<dbReference type="InterPro" id="IPR010131">
    <property type="entry name" value="MdtP/NodT-like"/>
</dbReference>
<evidence type="ECO:0000313" key="4">
    <source>
        <dbReference type="Proteomes" id="UP001153050"/>
    </source>
</evidence>
<reference evidence="3 4" key="1">
    <citation type="submission" date="2022-03" db="EMBL/GenBank/DDBJ databases">
        <authorList>
            <person name="Brunel B."/>
        </authorList>
    </citation>
    <scope>NUCLEOTIDE SEQUENCE [LARGE SCALE GENOMIC DNA]</scope>
    <source>
        <strain evidence="3">STM5069sample</strain>
    </source>
</reference>
<keyword evidence="2" id="KW-0472">Membrane</keyword>
<proteinExistence type="inferred from homology"/>
<evidence type="ECO:0000256" key="1">
    <source>
        <dbReference type="ARBA" id="ARBA00007613"/>
    </source>
</evidence>
<dbReference type="Proteomes" id="UP001153050">
    <property type="component" value="Unassembled WGS sequence"/>
</dbReference>
<sequence>MGHKLHTVAGISVTFALAACTVGPDFVRPDAALPKRWFTIGSAAAPASAGSSAAVHEPVDPAWWQAFHDATLTSLVRRLADANLDVQTATVRLAESRFQRGAVASARLPSLNGSARYQRENLSDVSAKGSLIDRLLGSPNSTISSAKPTDLFTSGFDASWELDLWGHVRRQVEAADAQVQSSEEQRRDALLSSLAETARDYIQLRGTQTLIRIANDNLKIERDILQLTQTRQQKGLTTSLDVENAAAQVEAVRAQLPSLEQQEAQQINALSFLLDLPPDALRGELATGKQVVPRPARVPIGIPSELARRRPDIRAAEARLHTATANIGVAVAEFYPSIQLNGSVGFDALKVASQLTASAIPTSFGPSISMPIFEGGRLKATLQLRKAQQVEAAIAYHRTVLEAWHEVVNALVAYRTERQRSARLARQVEHLRQALSLARDRYNDGVTEFTTVLDTARTLLQAEQDHAQSTTNISTNLVQLYKALGGGWELTYPGAPPEAPINAQGASTAKKPT</sequence>
<dbReference type="Gene3D" id="1.20.1600.10">
    <property type="entry name" value="Outer membrane efflux proteins (OEP)"/>
    <property type="match status" value="1"/>
</dbReference>
<evidence type="ECO:0000313" key="3">
    <source>
        <dbReference type="EMBL" id="CAH2396855.1"/>
    </source>
</evidence>
<keyword evidence="2" id="KW-1134">Transmembrane beta strand</keyword>
<dbReference type="NCBIfam" id="TIGR01845">
    <property type="entry name" value="outer_NodT"/>
    <property type="match status" value="1"/>
</dbReference>
<dbReference type="InterPro" id="IPR003423">
    <property type="entry name" value="OMP_efflux"/>
</dbReference>
<dbReference type="PROSITE" id="PS51257">
    <property type="entry name" value="PROKAR_LIPOPROTEIN"/>
    <property type="match status" value="1"/>
</dbReference>
<keyword evidence="2" id="KW-0812">Transmembrane</keyword>
<accession>A0ABM9DJS1</accession>
<keyword evidence="2" id="KW-0449">Lipoprotein</keyword>
<dbReference type="PANTHER" id="PTHR30203:SF25">
    <property type="entry name" value="OUTER MEMBRANE PROTEIN-RELATED"/>
    <property type="match status" value="1"/>
</dbReference>
<comment type="similarity">
    <text evidence="1 2">Belongs to the outer membrane factor (OMF) (TC 1.B.17) family.</text>
</comment>
<comment type="subcellular location">
    <subcellularLocation>
        <location evidence="2">Cell membrane</location>
        <topology evidence="2">Lipid-anchor</topology>
    </subcellularLocation>
</comment>
<gene>
    <name evidence="3" type="ORF">MES5069_1510003</name>
</gene>
<keyword evidence="2" id="KW-0564">Palmitate</keyword>
<dbReference type="EMBL" id="CAKXZT010000059">
    <property type="protein sequence ID" value="CAH2396855.1"/>
    <property type="molecule type" value="Genomic_DNA"/>
</dbReference>
<evidence type="ECO:0000256" key="2">
    <source>
        <dbReference type="RuleBase" id="RU362097"/>
    </source>
</evidence>
<dbReference type="RefSeq" id="WP_254017023.1">
    <property type="nucleotide sequence ID" value="NZ_CAKXZT010000059.1"/>
</dbReference>
<dbReference type="Pfam" id="PF02321">
    <property type="entry name" value="OEP"/>
    <property type="match status" value="2"/>
</dbReference>